<protein>
    <recommendedName>
        <fullName evidence="8">Cardiolipin synthase N-terminal domain-containing protein</fullName>
    </recommendedName>
</protein>
<reference evidence="9" key="1">
    <citation type="journal article" date="2024" name="Int. J. Syst. Evol. Microbiol.">
        <title>Brooklawnia propionicigenes sp. nov., a facultatively anaerobic, propionate-producing bacterium isolated from a methanogenic reactor treating waste from cattle farms.</title>
        <authorList>
            <person name="Akita Y."/>
            <person name="Ueki A."/>
            <person name="Tonouchi A."/>
            <person name="Sugawara Y."/>
            <person name="Honma S."/>
            <person name="Kaku N."/>
            <person name="Ueki K."/>
        </authorList>
    </citation>
    <scope>NUCLEOTIDE SEQUENCE</scope>
    <source>
        <strain evidence="9">SH051</strain>
    </source>
</reference>
<dbReference type="GO" id="GO:0005886">
    <property type="term" value="C:plasma membrane"/>
    <property type="evidence" value="ECO:0007669"/>
    <property type="project" value="UniProtKB-SubCell"/>
</dbReference>
<feature type="region of interest" description="Disordered" evidence="6">
    <location>
        <begin position="64"/>
        <end position="83"/>
    </location>
</feature>
<keyword evidence="5 7" id="KW-0472">Membrane</keyword>
<dbReference type="InterPro" id="IPR027379">
    <property type="entry name" value="CLS_N"/>
</dbReference>
<dbReference type="KEGG" id="broo:brsh051_21130"/>
<keyword evidence="4 7" id="KW-1133">Transmembrane helix</keyword>
<evidence type="ECO:0000256" key="5">
    <source>
        <dbReference type="ARBA" id="ARBA00023136"/>
    </source>
</evidence>
<sequence length="83" mass="9284">MARIIPILVLIALTIYCTIEVAQARTWEVRRAPKWLWAVAVICVPGIGPLAWLFFGRPLPPGRGNPPPRSLPPDENEDFLRGL</sequence>
<dbReference type="Proteomes" id="UP001431656">
    <property type="component" value="Chromosome"/>
</dbReference>
<gene>
    <name evidence="9" type="ORF">brsh051_21130</name>
</gene>
<evidence type="ECO:0000256" key="7">
    <source>
        <dbReference type="SAM" id="Phobius"/>
    </source>
</evidence>
<organism evidence="9 10">
    <name type="scientific">Brooklawnia propionicigenes</name>
    <dbReference type="NCBI Taxonomy" id="3041175"/>
    <lineage>
        <taxon>Bacteria</taxon>
        <taxon>Bacillati</taxon>
        <taxon>Actinomycetota</taxon>
        <taxon>Actinomycetes</taxon>
        <taxon>Propionibacteriales</taxon>
        <taxon>Propionibacteriaceae</taxon>
        <taxon>Brooklawnia</taxon>
    </lineage>
</organism>
<evidence type="ECO:0000256" key="6">
    <source>
        <dbReference type="SAM" id="MobiDB-lite"/>
    </source>
</evidence>
<evidence type="ECO:0000256" key="3">
    <source>
        <dbReference type="ARBA" id="ARBA00022692"/>
    </source>
</evidence>
<dbReference type="Pfam" id="PF13396">
    <property type="entry name" value="PLDc_N"/>
    <property type="match status" value="1"/>
</dbReference>
<comment type="subcellular location">
    <subcellularLocation>
        <location evidence="1">Cell membrane</location>
        <topology evidence="1">Multi-pass membrane protein</topology>
    </subcellularLocation>
</comment>
<feature type="domain" description="Cardiolipin synthase N-terminal" evidence="8">
    <location>
        <begin position="12"/>
        <end position="57"/>
    </location>
</feature>
<accession>A0AAN0MHK7</accession>
<keyword evidence="2" id="KW-1003">Cell membrane</keyword>
<evidence type="ECO:0000313" key="9">
    <source>
        <dbReference type="EMBL" id="BEH02832.1"/>
    </source>
</evidence>
<name>A0AAN0MHK7_9ACTN</name>
<evidence type="ECO:0000259" key="8">
    <source>
        <dbReference type="Pfam" id="PF13396"/>
    </source>
</evidence>
<evidence type="ECO:0000313" key="10">
    <source>
        <dbReference type="Proteomes" id="UP001431656"/>
    </source>
</evidence>
<keyword evidence="3 7" id="KW-0812">Transmembrane</keyword>
<evidence type="ECO:0000256" key="1">
    <source>
        <dbReference type="ARBA" id="ARBA00004651"/>
    </source>
</evidence>
<proteinExistence type="predicted"/>
<feature type="transmembrane region" description="Helical" evidence="7">
    <location>
        <begin position="34"/>
        <end position="55"/>
    </location>
</feature>
<dbReference type="RefSeq" id="WP_286264783.1">
    <property type="nucleotide sequence ID" value="NZ_AP028056.1"/>
</dbReference>
<evidence type="ECO:0000256" key="2">
    <source>
        <dbReference type="ARBA" id="ARBA00022475"/>
    </source>
</evidence>
<keyword evidence="10" id="KW-1185">Reference proteome</keyword>
<evidence type="ECO:0000256" key="4">
    <source>
        <dbReference type="ARBA" id="ARBA00022989"/>
    </source>
</evidence>
<dbReference type="AlphaFoldDB" id="A0AAN0MHK7"/>
<dbReference type="EMBL" id="AP028056">
    <property type="protein sequence ID" value="BEH02832.1"/>
    <property type="molecule type" value="Genomic_DNA"/>
</dbReference>